<feature type="domain" description="PA14" evidence="2">
    <location>
        <begin position="692"/>
        <end position="845"/>
    </location>
</feature>
<feature type="domain" description="PA14" evidence="2">
    <location>
        <begin position="1218"/>
        <end position="1364"/>
    </location>
</feature>
<dbReference type="EMBL" id="FOYR01000004">
    <property type="protein sequence ID" value="SFR72466.1"/>
    <property type="molecule type" value="Genomic_DNA"/>
</dbReference>
<dbReference type="NCBIfam" id="TIGR03696">
    <property type="entry name" value="Rhs_assc_core"/>
    <property type="match status" value="1"/>
</dbReference>
<gene>
    <name evidence="3" type="ORF">SAMN04488591_3187</name>
</gene>
<dbReference type="SMART" id="SM00758">
    <property type="entry name" value="PA14"/>
    <property type="match status" value="2"/>
</dbReference>
<accession>A0A1I6J0F6</accession>
<keyword evidence="1" id="KW-0812">Transmembrane</keyword>
<proteinExistence type="predicted"/>
<keyword evidence="1" id="KW-0472">Membrane</keyword>
<dbReference type="SUPFAM" id="SSF56988">
    <property type="entry name" value="Anthrax protective antigen"/>
    <property type="match status" value="2"/>
</dbReference>
<dbReference type="InterPro" id="IPR006530">
    <property type="entry name" value="YD"/>
</dbReference>
<dbReference type="InterPro" id="IPR037524">
    <property type="entry name" value="PA14/GLEYA"/>
</dbReference>
<protein>
    <submittedName>
        <fullName evidence="3">RHS repeat-associated core domain-containing protein</fullName>
    </submittedName>
</protein>
<keyword evidence="1" id="KW-1133">Transmembrane helix</keyword>
<evidence type="ECO:0000313" key="4">
    <source>
        <dbReference type="Proteomes" id="UP000198877"/>
    </source>
</evidence>
<dbReference type="PROSITE" id="PS51820">
    <property type="entry name" value="PA14"/>
    <property type="match status" value="2"/>
</dbReference>
<dbReference type="InterPro" id="IPR011658">
    <property type="entry name" value="PA14_dom"/>
</dbReference>
<dbReference type="NCBIfam" id="TIGR01643">
    <property type="entry name" value="YD_repeat_2x"/>
    <property type="match status" value="1"/>
</dbReference>
<organism evidence="3 4">
    <name type="scientific">Microbacterium azadirachtae</name>
    <dbReference type="NCBI Taxonomy" id="582680"/>
    <lineage>
        <taxon>Bacteria</taxon>
        <taxon>Bacillati</taxon>
        <taxon>Actinomycetota</taxon>
        <taxon>Actinomycetes</taxon>
        <taxon>Micrococcales</taxon>
        <taxon>Microbacteriaceae</taxon>
        <taxon>Microbacterium</taxon>
    </lineage>
</organism>
<dbReference type="Gene3D" id="3.90.182.10">
    <property type="entry name" value="Toxin - Anthrax Protective Antigen,domain 1"/>
    <property type="match status" value="1"/>
</dbReference>
<sequence length="2186" mass="227970">MRPLPEAAIGNGAYGPPSAAAPTAIGLIDTSGLKVLARSETSTTFEGPDGARVQQLAPSPINVKNKDGKWVAINTAVEEVGGTWRVKDHPLSPRFGTAADKNDAVSVSRNGHDVSFSLIGAGAGKRETPFWFWDDREKVAFRGVGDGEDLEYRIEGNKVKESLVLAKKPGKGKNSWSWRLDSGDLTPRVVADTNAVELVDAAGTVVMLIPSPIALDSTPQTDTSGPSISPLTVKLVPTSRGVWKYTLTADESWLRAKSRAFPVQIDPTFQSGPSWVTAFKSDGPTFNGVTYVGNTGESPNRTWRSVVGYNYGSIPGNFIGAAQMDVGFLSGNGTSTAYRGDVRHANCVGFNCLGTYIDQYTVGTGWAQTAGAGVAQRLVDQFKAKDYGVAWTITGDEGAGYSFKDLNVGIQIIYWGYATIAPSSPAANISGASVTPTLTATATNPGNTAQRYAFEVSATPDMANPVAASAWQTGLSWTVPEGLLRAGTTYYWRAKVYDADHNGWFGQDTVKNSDARSFTTNQVPLPAAATGAPGTESGAPQVVTTLTPQLQVGAVTDTDTVNSGPMKYRFKIATGADAKSGAVVTSDWVTAGADGIARWTVPAGTTQDGGIYSWLVQTNDGKDANTFNTWKKTIKVDLRLGSTGPSPFESAGPVTVNLANGNANLSFASPTVQTLGGPMGMSFTYNSQEVKDANRGLKGEYFDARVNGVAPTSAAGYTFDNKTPLYVRTDPSVSFDWGEKAPIDAVPADYFLARWTGFVTLPSSLVGQPIQVGVRQDDGARVWVNGEQLVNNWVSTPQTLTWGPQRTYGAGAMPITFEYFEGQSLAVAELWVKTPTAQYVIPPNWFTKKVQVLPVGWSASTPIAGPSARWVSATLTDSAAILTDASGKTHTFSRTGQGGFTPPSGEYGTVSLDTTGLIVFTDEDGTVYQFTKEGKVASATPVADGQKPAAPLPVLDSRGVTTQINDPVSKDGSTYTRAVSFTYQDSGQTVCPQGTGAGYAKTPVDMLCKISYPDGTNSTLLYNASGLLASITDPGAAVSSFGYDTSGQLTQVRDATANDAIDAGLAVSDASTTQVAYTAGKVTSVTMPAPDGATTAQRPSKTFTYVDGGKTTVQVAGLTGDAKTTLFDGAWRQTSTASAMGVTAGQQWDPLKDLVLSTSDSTGLMSTKIYDPLTDRMTDTYGPAPAACFGADRRPVARAETVNGCGILPAHVSTAYDTGMNGLQATYYPNKTLAGKPTLFSLGILGATGGAVDRNWGTAAPGGTLPADGWSLRLTGLITFPQAGTYTLQTNSDDGARVWLNDILNTDRWLSQAATDSTGQPFTVTAGETRRIRVEYFDDTSVASLQLRWKAPGASSFVTIPGTQLRPDYGLATSQTADDSTSVAGAAAPSATANTTYDNPWLGQATAATVDPSGLALTTKTSFEQPGATGWLRRLTRTLPAATVAGAPATASTSTAYYGDLETAPAVCGIPSGTKQYGLTKSVTGPTPSTGGAVTTEYAYDVWGRAVGTKTSGDTSWSCVTYDNRGRVTQTVANGVASMATKTVTTAYTPQAGGLKVVVSGVAVAGSPNGSTITTTTDLLGRVTSYTDVWNTVTTPTYENLTGRVLKVTTTPAGGIASVTDNTYDLDGKVKTVTIDGQQQASVTYDAVQRLASVVYPDGSALSSVNRDAAGRAIRNDWSVAGETVSDQVVRSQSGRIVSHTSTRGSLTYASTFGYDGAGRLVSATIPGHKLTYGFGTATGCAANLEAGKSGNRTSLRDEWTAPGASTSVSTTGYCYDWADRIQSATVTGAPAAATTVADGLAATDIVYDAHGNTTKLADMTFVYDASNQHIGTTYADGTTITIARDATGRVAARTLDPAGAPPAILTKYLYAGAGDTAWGQASGTTLTTSATLPGGLSRTSVGSTVTWSFPDLLGHGLVTRTGPTTGAMLLWDPFGQPVDPTSYAMGTTATDDTGQVAGNGLWHQGALKLAESAGSALVIEMGARLYVPALGRFLQVDPVEGGVDNDYVYPTDPVNKHDLSGKIQDCGGCSRGNFQGFSQKAKAISRAIAAGQRPTKRYEEYTAISFAASGVSAVTGMAASIIDVLSVPGAAIPPVEVGLRITSIALSAASFVSAGASVIYDCLAHKWDGACTYNGVVFLAYTVPSYFAGLTLGGVGAGVGSLIFSIQMQIVNQFVFPEEGRTQIE</sequence>
<dbReference type="InterPro" id="IPR031325">
    <property type="entry name" value="RHS_repeat"/>
</dbReference>
<evidence type="ECO:0000313" key="3">
    <source>
        <dbReference type="EMBL" id="SFR72466.1"/>
    </source>
</evidence>
<dbReference type="InterPro" id="IPR022385">
    <property type="entry name" value="Rhs_assc_core"/>
</dbReference>
<dbReference type="Proteomes" id="UP000198877">
    <property type="component" value="Unassembled WGS sequence"/>
</dbReference>
<dbReference type="Pfam" id="PF05593">
    <property type="entry name" value="RHS_repeat"/>
    <property type="match status" value="1"/>
</dbReference>
<evidence type="ECO:0000259" key="2">
    <source>
        <dbReference type="PROSITE" id="PS51820"/>
    </source>
</evidence>
<reference evidence="4" key="1">
    <citation type="submission" date="2016-10" db="EMBL/GenBank/DDBJ databases">
        <authorList>
            <person name="Varghese N."/>
            <person name="Submissions S."/>
        </authorList>
    </citation>
    <scope>NUCLEOTIDE SEQUENCE [LARGE SCALE GENOMIC DNA]</scope>
    <source>
        <strain evidence="4">CL127</strain>
    </source>
</reference>
<dbReference type="Gene3D" id="2.180.10.10">
    <property type="entry name" value="RHS repeat-associated core"/>
    <property type="match status" value="2"/>
</dbReference>
<evidence type="ECO:0000256" key="1">
    <source>
        <dbReference type="SAM" id="Phobius"/>
    </source>
</evidence>
<dbReference type="Pfam" id="PF07691">
    <property type="entry name" value="PA14"/>
    <property type="match status" value="2"/>
</dbReference>
<dbReference type="Gene3D" id="2.60.120.380">
    <property type="match status" value="1"/>
</dbReference>
<name>A0A1I6J0F6_9MICO</name>
<feature type="transmembrane region" description="Helical" evidence="1">
    <location>
        <begin position="2147"/>
        <end position="2167"/>
    </location>
</feature>